<reference evidence="1 2" key="1">
    <citation type="submission" date="2016-11" db="EMBL/GenBank/DDBJ databases">
        <authorList>
            <person name="Jaros S."/>
            <person name="Januszkiewicz K."/>
            <person name="Wedrychowicz H."/>
        </authorList>
    </citation>
    <scope>NUCLEOTIDE SEQUENCE [LARGE SCALE GENOMIC DNA]</scope>
</reference>
<keyword evidence="2" id="KW-1185">Reference proteome</keyword>
<evidence type="ECO:0000313" key="1">
    <source>
        <dbReference type="EMBL" id="SGY13852.1"/>
    </source>
</evidence>
<gene>
    <name evidence="1" type="primary">BQ5605_C010g05991</name>
    <name evidence="1" type="ORF">BQ5605_C010G05991</name>
</gene>
<proteinExistence type="predicted"/>
<protein>
    <submittedName>
        <fullName evidence="1">BQ5605_C010g05991 protein</fullName>
    </submittedName>
</protein>
<evidence type="ECO:0000313" key="2">
    <source>
        <dbReference type="Proteomes" id="UP000249464"/>
    </source>
</evidence>
<organism evidence="1 2">
    <name type="scientific">Microbotryum silenes-dioicae</name>
    <dbReference type="NCBI Taxonomy" id="796604"/>
    <lineage>
        <taxon>Eukaryota</taxon>
        <taxon>Fungi</taxon>
        <taxon>Dikarya</taxon>
        <taxon>Basidiomycota</taxon>
        <taxon>Pucciniomycotina</taxon>
        <taxon>Microbotryomycetes</taxon>
        <taxon>Microbotryales</taxon>
        <taxon>Microbotryaceae</taxon>
        <taxon>Microbotryum</taxon>
    </lineage>
</organism>
<name>A0A2X0NMB4_9BASI</name>
<sequence>MAHFSPVGSIHFAHPSAMPGLIPSTSSLSHKLRKSATSALTSIRSKSSCNNETKSIKKNSISKPTLVYSSQDHQLVDAHSRPLSTSSFESNTSSLQPFYHQSWMSCSSDDSTLFQAQDAPSTSEKTAFVVRQIESFEEERRQAKVTQVVRKDALMDQELRRMGF</sequence>
<dbReference type="AlphaFoldDB" id="A0A2X0NMB4"/>
<dbReference type="EMBL" id="FQNC01000012">
    <property type="protein sequence ID" value="SGY13852.1"/>
    <property type="molecule type" value="Genomic_DNA"/>
</dbReference>
<dbReference type="Proteomes" id="UP000249464">
    <property type="component" value="Unassembled WGS sequence"/>
</dbReference>
<accession>A0A2X0NMB4</accession>